<keyword evidence="2" id="KW-1185">Reference proteome</keyword>
<evidence type="ECO:0000256" key="1">
    <source>
        <dbReference type="SAM" id="MobiDB-lite"/>
    </source>
</evidence>
<evidence type="ECO:0000313" key="3">
    <source>
        <dbReference type="WBParaSite" id="PTRK_0000791900.1"/>
    </source>
</evidence>
<organism evidence="2 3">
    <name type="scientific">Parastrongyloides trichosuri</name>
    <name type="common">Possum-specific nematode worm</name>
    <dbReference type="NCBI Taxonomy" id="131310"/>
    <lineage>
        <taxon>Eukaryota</taxon>
        <taxon>Metazoa</taxon>
        <taxon>Ecdysozoa</taxon>
        <taxon>Nematoda</taxon>
        <taxon>Chromadorea</taxon>
        <taxon>Rhabditida</taxon>
        <taxon>Tylenchina</taxon>
        <taxon>Panagrolaimomorpha</taxon>
        <taxon>Strongyloidoidea</taxon>
        <taxon>Strongyloididae</taxon>
        <taxon>Parastrongyloides</taxon>
    </lineage>
</organism>
<feature type="region of interest" description="Disordered" evidence="1">
    <location>
        <begin position="188"/>
        <end position="207"/>
    </location>
</feature>
<dbReference type="WBParaSite" id="PTRK_0000791900.1">
    <property type="protein sequence ID" value="PTRK_0000791900.1"/>
    <property type="gene ID" value="PTRK_0000791900"/>
</dbReference>
<name>A0A0N4ZJ07_PARTI</name>
<sequence>MRAQGLGRTAFLEQDLALQLPEVGVFGLFGQQDVDRVQRLLRLAVAIPGDGAGVASGQGDVAGRIVAQGGVGRVHEGADLGHDERVLSHALVAVALVVMGGRLDRWSQGLDPLRGQGVAAEIGIAALIREDFLGAEILEELDHAAPGFPGAFQGAGAGDVGLALLALHVTQGAERAEVLAGGQKRRARVRRAGDRGQGAQRHGHDHRLHPGVLGAVAQGVAVLDVPGLVGDHAQKLVGVLGPQNQAGVQPHDSPARGEGVQVVVVDQQDLDLVRVQAHGVEHGLGPLMDDALDLGVPDQALGLGRGG</sequence>
<protein>
    <submittedName>
        <fullName evidence="3">Transcriptional regulator</fullName>
    </submittedName>
</protein>
<evidence type="ECO:0000313" key="2">
    <source>
        <dbReference type="Proteomes" id="UP000038045"/>
    </source>
</evidence>
<proteinExistence type="predicted"/>
<accession>A0A0N4ZJ07</accession>
<dbReference type="Proteomes" id="UP000038045">
    <property type="component" value="Unplaced"/>
</dbReference>
<reference evidence="3" key="1">
    <citation type="submission" date="2017-02" db="UniProtKB">
        <authorList>
            <consortium name="WormBaseParasite"/>
        </authorList>
    </citation>
    <scope>IDENTIFICATION</scope>
</reference>
<dbReference type="AlphaFoldDB" id="A0A0N4ZJ07"/>